<dbReference type="Pfam" id="PF16761">
    <property type="entry name" value="Clr2_transil"/>
    <property type="match status" value="1"/>
</dbReference>
<evidence type="ECO:0000256" key="1">
    <source>
        <dbReference type="SAM" id="MobiDB-lite"/>
    </source>
</evidence>
<dbReference type="GO" id="GO:0033553">
    <property type="term" value="C:rDNA heterochromatin"/>
    <property type="evidence" value="ECO:0007669"/>
    <property type="project" value="TreeGrafter"/>
</dbReference>
<gene>
    <name evidence="4" type="ORF">PSHT_07373</name>
</gene>
<dbReference type="GO" id="GO:0031934">
    <property type="term" value="C:mating-type region heterochromatin"/>
    <property type="evidence" value="ECO:0007669"/>
    <property type="project" value="TreeGrafter"/>
</dbReference>
<organism evidence="4 5">
    <name type="scientific">Puccinia striiformis</name>
    <dbReference type="NCBI Taxonomy" id="27350"/>
    <lineage>
        <taxon>Eukaryota</taxon>
        <taxon>Fungi</taxon>
        <taxon>Dikarya</taxon>
        <taxon>Basidiomycota</taxon>
        <taxon>Pucciniomycotina</taxon>
        <taxon>Pucciniomycetes</taxon>
        <taxon>Pucciniales</taxon>
        <taxon>Pucciniaceae</taxon>
        <taxon>Puccinia</taxon>
    </lineage>
</organism>
<keyword evidence="5" id="KW-1185">Reference proteome</keyword>
<dbReference type="InterPro" id="IPR018839">
    <property type="entry name" value="Tscrpt-silencing_Clr2_C"/>
</dbReference>
<dbReference type="InterPro" id="IPR038986">
    <property type="entry name" value="Clr2"/>
</dbReference>
<comment type="caution">
    <text evidence="4">The sequence shown here is derived from an EMBL/GenBank/DDBJ whole genome shotgun (WGS) entry which is preliminary data.</text>
</comment>
<dbReference type="InterPro" id="IPR031915">
    <property type="entry name" value="Clr2_N"/>
</dbReference>
<reference evidence="4 5" key="1">
    <citation type="submission" date="2017-12" db="EMBL/GenBank/DDBJ databases">
        <title>Gene loss provides genomic basis for host adaptation in cereal stripe rust fungi.</title>
        <authorList>
            <person name="Xia C."/>
        </authorList>
    </citation>
    <scope>NUCLEOTIDE SEQUENCE [LARGE SCALE GENOMIC DNA]</scope>
    <source>
        <strain evidence="4 5">93TX-2</strain>
    </source>
</reference>
<sequence length="654" mass="73881">MNENHRQVKVDNSNGDPNWSRLAKTIRITRSNSFPGNTRSLSSSVMVLALNLLKLGLIISKARMSSRITGRPISLDLLRGAGGMVIDKACPTLLLSSLKVRGRDKFTLAEFPKGYQLFYHVKNSIQTPYLLGYPTKSKLILKFRTAAEFLPHLIWLGSRGQRIKCSCKHCRSGAFGREELEVQVPPIASQSHEKNSRKRRKLDDHRKIDSTSHEFYQPKFLSNYRPLELVWCELDTQDTKNRLDSKYWPGKCQDTQITFEACEIFDLSTKENQPDPQATRHTDRIAGSSSWKSKEELVEKHCWSVQLLGLADVVIRTESQILPWLYRPIEEAALSVVSTGKLPIPDYLIDSSKPMPTLASLTNPALRRLHLQLAIQIGAEIEGLWALVPDYKGLGTSPEVPTAIQNSSSVNSSKSDQMQRMSLWIGAEKVYIEDFVRLKLLEHPHHISPQVVSIDDRKQVLFLHVHFFWKSPNSKSAMAGGRIFELVACKSSEEFIQTSSLRQSNDTWLRQSADPLPKGTTLALSNELPPAPKGFRFSQVTPGDSIHHLDISCIAGRYYSPKVEHERLGRVRHYFSPKNELSSPTLKMDASNLKGLASLIGIKNGQRNYMRFTKGMATRDEILQEALRKSKTLMSSHFRSSRSPTKTAAINNRL</sequence>
<feature type="region of interest" description="Disordered" evidence="1">
    <location>
        <begin position="186"/>
        <end position="206"/>
    </location>
</feature>
<protein>
    <recommendedName>
        <fullName evidence="6">Cryptic loci regulator 2 N-terminal domain-containing protein</fullName>
    </recommendedName>
</protein>
<dbReference type="PANTHER" id="PTHR38046">
    <property type="entry name" value="CRYPTIC LOCI REGULATOR 2"/>
    <property type="match status" value="1"/>
</dbReference>
<dbReference type="OrthoDB" id="2421327at2759"/>
<accession>A0A2S4VYE2</accession>
<dbReference type="PANTHER" id="PTHR38046:SF1">
    <property type="entry name" value="CRYPTIC LOCI REGULATOR 2"/>
    <property type="match status" value="1"/>
</dbReference>
<evidence type="ECO:0008006" key="6">
    <source>
        <dbReference type="Google" id="ProtNLM"/>
    </source>
</evidence>
<dbReference type="GO" id="GO:0070824">
    <property type="term" value="C:SHREC complex"/>
    <property type="evidence" value="ECO:0007669"/>
    <property type="project" value="InterPro"/>
</dbReference>
<reference evidence="5" key="3">
    <citation type="journal article" date="2018" name="Mol. Plant Microbe Interact.">
        <title>Genome sequence resources for the wheat stripe rust pathogen (Puccinia striiformis f. sp. tritici) and the barley stripe rust pathogen (Puccinia striiformis f. sp. hordei).</title>
        <authorList>
            <person name="Xia C."/>
            <person name="Wang M."/>
            <person name="Yin C."/>
            <person name="Cornejo O.E."/>
            <person name="Hulbert S.H."/>
            <person name="Chen X."/>
        </authorList>
    </citation>
    <scope>NUCLEOTIDE SEQUENCE [LARGE SCALE GENOMIC DNA]</scope>
    <source>
        <strain evidence="5">93TX-2</strain>
    </source>
</reference>
<feature type="domain" description="Cryptic loci regulator 2 N-terminal" evidence="3">
    <location>
        <begin position="107"/>
        <end position="170"/>
    </location>
</feature>
<dbReference type="VEuPathDB" id="FungiDB:PSHT_07373"/>
<reference evidence="5" key="2">
    <citation type="journal article" date="2018" name="BMC Genomics">
        <title>Genomic insights into host adaptation between the wheat stripe rust pathogen (Puccinia striiformis f. sp. tritici) and the barley stripe rust pathogen (Puccinia striiformis f. sp. hordei).</title>
        <authorList>
            <person name="Xia C."/>
            <person name="Wang M."/>
            <person name="Yin C."/>
            <person name="Cornejo O.E."/>
            <person name="Hulbert S.H."/>
            <person name="Chen X."/>
        </authorList>
    </citation>
    <scope>NUCLEOTIDE SEQUENCE [LARGE SCALE GENOMIC DNA]</scope>
    <source>
        <strain evidence="5">93TX-2</strain>
    </source>
</reference>
<evidence type="ECO:0000313" key="5">
    <source>
        <dbReference type="Proteomes" id="UP000238274"/>
    </source>
</evidence>
<name>A0A2S4VYE2_9BASI</name>
<evidence type="ECO:0000259" key="3">
    <source>
        <dbReference type="Pfam" id="PF16761"/>
    </source>
</evidence>
<dbReference type="GO" id="GO:0030466">
    <property type="term" value="P:silent mating-type cassette heterochromatin formation"/>
    <property type="evidence" value="ECO:0007669"/>
    <property type="project" value="TreeGrafter"/>
</dbReference>
<dbReference type="Proteomes" id="UP000238274">
    <property type="component" value="Unassembled WGS sequence"/>
</dbReference>
<dbReference type="Pfam" id="PF10383">
    <property type="entry name" value="Clr2"/>
    <property type="match status" value="1"/>
</dbReference>
<feature type="domain" description="Cryptic loci regulator 2 C-terminal" evidence="2">
    <location>
        <begin position="422"/>
        <end position="559"/>
    </location>
</feature>
<dbReference type="AlphaFoldDB" id="A0A2S4VYE2"/>
<dbReference type="VEuPathDB" id="FungiDB:PSTT_12808"/>
<proteinExistence type="predicted"/>
<evidence type="ECO:0000259" key="2">
    <source>
        <dbReference type="Pfam" id="PF10383"/>
    </source>
</evidence>
<dbReference type="EMBL" id="PKSM01000090">
    <property type="protein sequence ID" value="POW14552.1"/>
    <property type="molecule type" value="Genomic_DNA"/>
</dbReference>
<evidence type="ECO:0000313" key="4">
    <source>
        <dbReference type="EMBL" id="POW14552.1"/>
    </source>
</evidence>
<feature type="region of interest" description="Disordered" evidence="1">
    <location>
        <begin position="633"/>
        <end position="654"/>
    </location>
</feature>